<dbReference type="PANTHER" id="PTHR23417:SF14">
    <property type="entry name" value="PENTACOTRIPEPTIDE-REPEAT REGION OF PRORP DOMAIN-CONTAINING PROTEIN"/>
    <property type="match status" value="1"/>
</dbReference>
<evidence type="ECO:0000256" key="1">
    <source>
        <dbReference type="ARBA" id="ARBA00000142"/>
    </source>
</evidence>
<comment type="catalytic activity">
    <reaction evidence="1 7">
        <text>guanosine(46) in tRNA + S-adenosyl-L-methionine = N(7)-methylguanosine(46) in tRNA + S-adenosyl-L-homocysteine</text>
        <dbReference type="Rhea" id="RHEA:42708"/>
        <dbReference type="Rhea" id="RHEA-COMP:10188"/>
        <dbReference type="Rhea" id="RHEA-COMP:10189"/>
        <dbReference type="ChEBI" id="CHEBI:57856"/>
        <dbReference type="ChEBI" id="CHEBI:59789"/>
        <dbReference type="ChEBI" id="CHEBI:74269"/>
        <dbReference type="ChEBI" id="CHEBI:74480"/>
        <dbReference type="EC" id="2.1.1.33"/>
    </reaction>
</comment>
<comment type="pathway">
    <text evidence="7">tRNA modification; N(7)-methylguanine-tRNA biosynthesis.</text>
</comment>
<comment type="function">
    <text evidence="2 7">Catalyzes the formation of N(7)-methylguanine at position 46 (m7G46) in tRNA.</text>
</comment>
<feature type="binding site" evidence="7">
    <location>
        <position position="160"/>
    </location>
    <ligand>
        <name>substrate</name>
    </ligand>
</feature>
<dbReference type="Proteomes" id="UP000297149">
    <property type="component" value="Chromosome"/>
</dbReference>
<dbReference type="SUPFAM" id="SSF53335">
    <property type="entry name" value="S-adenosyl-L-methionine-dependent methyltransferases"/>
    <property type="match status" value="1"/>
</dbReference>
<accession>A0A4P7W1N9</accession>
<evidence type="ECO:0000256" key="5">
    <source>
        <dbReference type="ARBA" id="ARBA00022691"/>
    </source>
</evidence>
<feature type="binding site" evidence="7">
    <location>
        <begin position="200"/>
        <end position="203"/>
    </location>
    <ligand>
        <name>substrate</name>
    </ligand>
</feature>
<evidence type="ECO:0000256" key="4">
    <source>
        <dbReference type="ARBA" id="ARBA00022679"/>
    </source>
</evidence>
<dbReference type="GO" id="GO:0043527">
    <property type="term" value="C:tRNA methyltransferase complex"/>
    <property type="evidence" value="ECO:0007669"/>
    <property type="project" value="TreeGrafter"/>
</dbReference>
<dbReference type="EMBL" id="CP039396">
    <property type="protein sequence ID" value="QCD41816.1"/>
    <property type="molecule type" value="Genomic_DNA"/>
</dbReference>
<dbReference type="HAMAP" id="MF_01057">
    <property type="entry name" value="tRNA_methyltr_TrmB"/>
    <property type="match status" value="1"/>
</dbReference>
<dbReference type="Pfam" id="PF02390">
    <property type="entry name" value="Methyltransf_4"/>
    <property type="match status" value="1"/>
</dbReference>
<proteinExistence type="inferred from homology"/>
<dbReference type="InterPro" id="IPR029063">
    <property type="entry name" value="SAM-dependent_MTases_sf"/>
</dbReference>
<evidence type="ECO:0000313" key="8">
    <source>
        <dbReference type="EMBL" id="QCD41816.1"/>
    </source>
</evidence>
<dbReference type="PROSITE" id="PS51625">
    <property type="entry name" value="SAM_MT_TRMB"/>
    <property type="match status" value="1"/>
</dbReference>
<protein>
    <recommendedName>
        <fullName evidence="7">tRNA (guanine-N(7)-)-methyltransferase</fullName>
        <ecNumber evidence="7">2.1.1.33</ecNumber>
    </recommendedName>
    <alternativeName>
        <fullName evidence="7">tRNA (guanine(46)-N(7))-methyltransferase</fullName>
    </alternativeName>
    <alternativeName>
        <fullName evidence="7">tRNA(m7G46)-methyltransferase</fullName>
    </alternativeName>
</protein>
<evidence type="ECO:0000256" key="7">
    <source>
        <dbReference type="HAMAP-Rule" id="MF_01057"/>
    </source>
</evidence>
<organism evidence="8 9">
    <name type="scientific">Duncaniella dubosii</name>
    <dbReference type="NCBI Taxonomy" id="2518971"/>
    <lineage>
        <taxon>Bacteria</taxon>
        <taxon>Pseudomonadati</taxon>
        <taxon>Bacteroidota</taxon>
        <taxon>Bacteroidia</taxon>
        <taxon>Bacteroidales</taxon>
        <taxon>Muribaculaceae</taxon>
        <taxon>Duncaniella</taxon>
    </lineage>
</organism>
<dbReference type="RefSeq" id="WP_136414660.1">
    <property type="nucleotide sequence ID" value="NZ_CP039396.1"/>
</dbReference>
<evidence type="ECO:0000313" key="9">
    <source>
        <dbReference type="Proteomes" id="UP000297149"/>
    </source>
</evidence>
<sequence length="262" mass="29616">MGKNKLKKFAEMETLGCVYQYPQSVLESKGDCPLRGNWAKEVFGNSNPIVLELGCGKGEYAVGMGKLYPDRNFIGIDIKGARMWTGAKEVDQLGLTNVAFLRTSIHLLPRFFAPGEVSEIWITFPDPQMKKVNKRLTGTHFLDIYRQVLASEGVIHLKTDSPFLFAYTTAMLDHNSIRPLHTTADLYNSDVNEIVPPIRTYYEQQWLGRGIPSKYIAWRLPGSDVALDEPQVDIEPDTYRSFGRGVLQSSADPFYETKNQEN</sequence>
<dbReference type="PANTHER" id="PTHR23417">
    <property type="entry name" value="3-DEOXY-D-MANNO-OCTULOSONIC-ACID TRANSFERASE/TRNA GUANINE-N 7 - -METHYLTRANSFERASE"/>
    <property type="match status" value="1"/>
</dbReference>
<evidence type="ECO:0000256" key="2">
    <source>
        <dbReference type="ARBA" id="ARBA00003015"/>
    </source>
</evidence>
<dbReference type="EC" id="2.1.1.33" evidence="7"/>
<dbReference type="Gene3D" id="3.40.50.150">
    <property type="entry name" value="Vaccinia Virus protein VP39"/>
    <property type="match status" value="1"/>
</dbReference>
<dbReference type="AlphaFoldDB" id="A0A4P7W1N9"/>
<evidence type="ECO:0000256" key="6">
    <source>
        <dbReference type="ARBA" id="ARBA00022694"/>
    </source>
</evidence>
<dbReference type="InterPro" id="IPR003358">
    <property type="entry name" value="tRNA_(Gua-N-7)_MeTrfase_Trmb"/>
</dbReference>
<keyword evidence="3 7" id="KW-0489">Methyltransferase</keyword>
<feature type="binding site" evidence="7">
    <location>
        <position position="77"/>
    </location>
    <ligand>
        <name>S-adenosyl-L-methionine</name>
        <dbReference type="ChEBI" id="CHEBI:59789"/>
    </ligand>
</feature>
<dbReference type="NCBIfam" id="NF001080">
    <property type="entry name" value="PRK00121.2-2"/>
    <property type="match status" value="1"/>
</dbReference>
<keyword evidence="5 7" id="KW-0949">S-adenosyl-L-methionine</keyword>
<gene>
    <name evidence="7 8" type="primary">trmB</name>
    <name evidence="8" type="ORF">E7747_05670</name>
</gene>
<dbReference type="UniPathway" id="UPA00989"/>
<comment type="caution">
    <text evidence="7">Lacks conserved residue(s) required for the propagation of feature annotation.</text>
</comment>
<dbReference type="CDD" id="cd02440">
    <property type="entry name" value="AdoMet_MTases"/>
    <property type="match status" value="1"/>
</dbReference>
<dbReference type="GO" id="GO:0008176">
    <property type="term" value="F:tRNA (guanine(46)-N7)-methyltransferase activity"/>
    <property type="evidence" value="ECO:0007669"/>
    <property type="project" value="UniProtKB-UniRule"/>
</dbReference>
<dbReference type="NCBIfam" id="TIGR00091">
    <property type="entry name" value="tRNA (guanosine(46)-N7)-methyltransferase TrmB"/>
    <property type="match status" value="1"/>
</dbReference>
<name>A0A4P7W1N9_9BACT</name>
<keyword evidence="9" id="KW-1185">Reference proteome</keyword>
<feature type="binding site" evidence="7">
    <location>
        <position position="126"/>
    </location>
    <ligand>
        <name>S-adenosyl-L-methionine</name>
        <dbReference type="ChEBI" id="CHEBI:59789"/>
    </ligand>
</feature>
<reference evidence="9" key="1">
    <citation type="submission" date="2019-02" db="EMBL/GenBank/DDBJ databases">
        <title>Isolation and identification of novel species under the genus Muribaculum.</title>
        <authorList>
            <person name="Miyake S."/>
            <person name="Ding Y."/>
            <person name="Low A."/>
            <person name="Soh M."/>
            <person name="Seedorf H."/>
        </authorList>
    </citation>
    <scope>NUCLEOTIDE SEQUENCE [LARGE SCALE GENOMIC DNA]</scope>
    <source>
        <strain evidence="9">H5</strain>
    </source>
</reference>
<dbReference type="KEGG" id="ddb:E7747_05670"/>
<keyword evidence="6 7" id="KW-0819">tRNA processing</keyword>
<feature type="binding site" evidence="7">
    <location>
        <position position="130"/>
    </location>
    <ligand>
        <name>substrate</name>
    </ligand>
</feature>
<dbReference type="InterPro" id="IPR055361">
    <property type="entry name" value="tRNA_methyltr_TrmB_bact"/>
</dbReference>
<keyword evidence="4 7" id="KW-0808">Transferase</keyword>
<feature type="binding site" evidence="7">
    <location>
        <position position="52"/>
    </location>
    <ligand>
        <name>S-adenosyl-L-methionine</name>
        <dbReference type="ChEBI" id="CHEBI:59789"/>
    </ligand>
</feature>
<comment type="similarity">
    <text evidence="7">Belongs to the class I-like SAM-binding methyltransferase superfamily. TrmB family.</text>
</comment>
<evidence type="ECO:0000256" key="3">
    <source>
        <dbReference type="ARBA" id="ARBA00022603"/>
    </source>
</evidence>